<dbReference type="AlphaFoldDB" id="A0A942UVT7"/>
<evidence type="ECO:0000313" key="2">
    <source>
        <dbReference type="Proteomes" id="UP000676456"/>
    </source>
</evidence>
<organism evidence="1 2">
    <name type="scientific">Lederbergia citrea</name>
    <dbReference type="NCBI Taxonomy" id="2833581"/>
    <lineage>
        <taxon>Bacteria</taxon>
        <taxon>Bacillati</taxon>
        <taxon>Bacillota</taxon>
        <taxon>Bacilli</taxon>
        <taxon>Bacillales</taxon>
        <taxon>Bacillaceae</taxon>
        <taxon>Lederbergia</taxon>
    </lineage>
</organism>
<reference evidence="1 2" key="1">
    <citation type="submission" date="2021-05" db="EMBL/GenBank/DDBJ databases">
        <title>Novel Bacillus species.</title>
        <authorList>
            <person name="Liu G."/>
        </authorList>
    </citation>
    <scope>NUCLEOTIDE SEQUENCE [LARGE SCALE GENOMIC DNA]</scope>
    <source>
        <strain evidence="1 2">FJAT-49682</strain>
    </source>
</reference>
<comment type="caution">
    <text evidence="1">The sequence shown here is derived from an EMBL/GenBank/DDBJ whole genome shotgun (WGS) entry which is preliminary data.</text>
</comment>
<dbReference type="Proteomes" id="UP000676456">
    <property type="component" value="Unassembled WGS sequence"/>
</dbReference>
<dbReference type="RefSeq" id="WP_213099885.1">
    <property type="nucleotide sequence ID" value="NZ_JAGYPN010000005.1"/>
</dbReference>
<name>A0A942UVT7_9BACI</name>
<sequence>MINIYIEEKRMKQEERRRQHIANQAWMLPRKKQRRPFKNSILSLFNVIRHITFYVK</sequence>
<proteinExistence type="predicted"/>
<keyword evidence="2" id="KW-1185">Reference proteome</keyword>
<gene>
    <name evidence="1" type="ORF">KHA91_19190</name>
</gene>
<protein>
    <submittedName>
        <fullName evidence="1">Uncharacterized protein</fullName>
    </submittedName>
</protein>
<evidence type="ECO:0000313" key="1">
    <source>
        <dbReference type="EMBL" id="MBS4224824.1"/>
    </source>
</evidence>
<dbReference type="EMBL" id="JAGYPN010000005">
    <property type="protein sequence ID" value="MBS4224824.1"/>
    <property type="molecule type" value="Genomic_DNA"/>
</dbReference>
<accession>A0A942UVT7</accession>